<dbReference type="InterPro" id="IPR011050">
    <property type="entry name" value="Pectin_lyase_fold/virulence"/>
</dbReference>
<feature type="region of interest" description="Disordered" evidence="10">
    <location>
        <begin position="2691"/>
        <end position="3252"/>
    </location>
</feature>
<protein>
    <recommendedName>
        <fullName evidence="13">SRCR domain-containing protein</fullName>
    </recommendedName>
</protein>
<dbReference type="SMART" id="SM00202">
    <property type="entry name" value="SR"/>
    <property type="match status" value="3"/>
</dbReference>
<dbReference type="PROSITE" id="PS50287">
    <property type="entry name" value="SRCR_2"/>
    <property type="match status" value="3"/>
</dbReference>
<feature type="domain" description="SRCR" evidence="13">
    <location>
        <begin position="1841"/>
        <end position="1956"/>
    </location>
</feature>
<dbReference type="Proteomes" id="UP001497497">
    <property type="component" value="Unassembled WGS sequence"/>
</dbReference>
<feature type="domain" description="SRCR" evidence="13">
    <location>
        <begin position="143"/>
        <end position="247"/>
    </location>
</feature>
<proteinExistence type="predicted"/>
<comment type="subcellular location">
    <subcellularLocation>
        <location evidence="1">Membrane</location>
        <topology evidence="1">Single-pass membrane protein</topology>
    </subcellularLocation>
</comment>
<feature type="compositionally biased region" description="Acidic residues" evidence="10">
    <location>
        <begin position="2821"/>
        <end position="2835"/>
    </location>
</feature>
<dbReference type="InterPro" id="IPR036772">
    <property type="entry name" value="SRCR-like_dom_sf"/>
</dbReference>
<evidence type="ECO:0000256" key="11">
    <source>
        <dbReference type="SAM" id="Phobius"/>
    </source>
</evidence>
<dbReference type="InterPro" id="IPR006626">
    <property type="entry name" value="PbH1"/>
</dbReference>
<dbReference type="InterPro" id="IPR012334">
    <property type="entry name" value="Pectin_lyas_fold"/>
</dbReference>
<feature type="compositionally biased region" description="Pro residues" evidence="10">
    <location>
        <begin position="2944"/>
        <end position="2954"/>
    </location>
</feature>
<dbReference type="EMBL" id="CAXITT010000205">
    <property type="protein sequence ID" value="CAL1535561.1"/>
    <property type="molecule type" value="Genomic_DNA"/>
</dbReference>
<feature type="compositionally biased region" description="Polar residues" evidence="10">
    <location>
        <begin position="3113"/>
        <end position="3135"/>
    </location>
</feature>
<dbReference type="GO" id="GO:0045217">
    <property type="term" value="P:cell-cell junction maintenance"/>
    <property type="evidence" value="ECO:0007669"/>
    <property type="project" value="TreeGrafter"/>
</dbReference>
<evidence type="ECO:0000256" key="5">
    <source>
        <dbReference type="ARBA" id="ARBA00022989"/>
    </source>
</evidence>
<keyword evidence="15" id="KW-1185">Reference proteome</keyword>
<keyword evidence="8" id="KW-0325">Glycoprotein</keyword>
<keyword evidence="3 12" id="KW-0732">Signal</keyword>
<feature type="compositionally biased region" description="Low complexity" evidence="10">
    <location>
        <begin position="2971"/>
        <end position="2987"/>
    </location>
</feature>
<keyword evidence="2 11" id="KW-0812">Transmembrane</keyword>
<feature type="disulfide bond" evidence="9">
    <location>
        <begin position="1083"/>
        <end position="1093"/>
    </location>
</feature>
<reference evidence="14 15" key="1">
    <citation type="submission" date="2024-04" db="EMBL/GenBank/DDBJ databases">
        <authorList>
            <consortium name="Genoscope - CEA"/>
            <person name="William W."/>
        </authorList>
    </citation>
    <scope>NUCLEOTIDE SEQUENCE [LARGE SCALE GENOMIC DNA]</scope>
</reference>
<comment type="caution">
    <text evidence="14">The sequence shown here is derived from an EMBL/GenBank/DDBJ whole genome shotgun (WGS) entry which is preliminary data.</text>
</comment>
<evidence type="ECO:0000313" key="14">
    <source>
        <dbReference type="EMBL" id="CAL1535561.1"/>
    </source>
</evidence>
<feature type="compositionally biased region" description="Basic and acidic residues" evidence="10">
    <location>
        <begin position="2792"/>
        <end position="2808"/>
    </location>
</feature>
<dbReference type="Gene3D" id="3.10.250.10">
    <property type="entry name" value="SRCR-like domain"/>
    <property type="match status" value="3"/>
</dbReference>
<evidence type="ECO:0000256" key="7">
    <source>
        <dbReference type="ARBA" id="ARBA00023157"/>
    </source>
</evidence>
<dbReference type="SUPFAM" id="SSF56487">
    <property type="entry name" value="SRCR-like"/>
    <property type="match status" value="3"/>
</dbReference>
<gene>
    <name evidence="14" type="ORF">GSLYS_00009521001</name>
</gene>
<evidence type="ECO:0000256" key="2">
    <source>
        <dbReference type="ARBA" id="ARBA00022692"/>
    </source>
</evidence>
<feature type="compositionally biased region" description="Polar residues" evidence="10">
    <location>
        <begin position="3149"/>
        <end position="3161"/>
    </location>
</feature>
<dbReference type="SUPFAM" id="SSF51126">
    <property type="entry name" value="Pectin lyase-like"/>
    <property type="match status" value="1"/>
</dbReference>
<feature type="disulfide bond" evidence="9">
    <location>
        <begin position="213"/>
        <end position="223"/>
    </location>
</feature>
<dbReference type="InterPro" id="IPR053243">
    <property type="entry name" value="SJ_maturation_regulator"/>
</dbReference>
<evidence type="ECO:0000313" key="15">
    <source>
        <dbReference type="Proteomes" id="UP001497497"/>
    </source>
</evidence>
<dbReference type="InterPro" id="IPR001190">
    <property type="entry name" value="SRCR"/>
</dbReference>
<dbReference type="PROSITE" id="PS00420">
    <property type="entry name" value="SRCR_1"/>
    <property type="match status" value="1"/>
</dbReference>
<feature type="compositionally biased region" description="Basic and acidic residues" evidence="10">
    <location>
        <begin position="3048"/>
        <end position="3058"/>
    </location>
</feature>
<feature type="compositionally biased region" description="Basic and acidic residues" evidence="10">
    <location>
        <begin position="2836"/>
        <end position="2853"/>
    </location>
</feature>
<dbReference type="Pfam" id="PF00530">
    <property type="entry name" value="SRCR"/>
    <property type="match status" value="3"/>
</dbReference>
<keyword evidence="5 11" id="KW-1133">Transmembrane helix</keyword>
<dbReference type="SUPFAM" id="SSF56436">
    <property type="entry name" value="C-type lectin-like"/>
    <property type="match status" value="1"/>
</dbReference>
<dbReference type="InterPro" id="IPR016186">
    <property type="entry name" value="C-type_lectin-like/link_sf"/>
</dbReference>
<evidence type="ECO:0000256" key="1">
    <source>
        <dbReference type="ARBA" id="ARBA00004167"/>
    </source>
</evidence>
<accession>A0AAV2HNC9</accession>
<dbReference type="PRINTS" id="PR00258">
    <property type="entry name" value="SPERACTRCPTR"/>
</dbReference>
<evidence type="ECO:0000256" key="4">
    <source>
        <dbReference type="ARBA" id="ARBA00022737"/>
    </source>
</evidence>
<evidence type="ECO:0000256" key="8">
    <source>
        <dbReference type="ARBA" id="ARBA00023180"/>
    </source>
</evidence>
<dbReference type="PANTHER" id="PTHR47653">
    <property type="entry name" value="PROTEIN BARK BEETLE"/>
    <property type="match status" value="1"/>
</dbReference>
<feature type="compositionally biased region" description="Polar residues" evidence="10">
    <location>
        <begin position="3015"/>
        <end position="3033"/>
    </location>
</feature>
<keyword evidence="6 11" id="KW-0472">Membrane</keyword>
<feature type="signal peptide" evidence="12">
    <location>
        <begin position="1"/>
        <end position="18"/>
    </location>
</feature>
<keyword evidence="7 9" id="KW-1015">Disulfide bond</keyword>
<feature type="domain" description="SRCR" evidence="13">
    <location>
        <begin position="1012"/>
        <end position="1114"/>
    </location>
</feature>
<dbReference type="SMART" id="SM00710">
    <property type="entry name" value="PbH1"/>
    <property type="match status" value="15"/>
</dbReference>
<sequence>MVLPLFLLIVCSLSLTSGQITPPPQIGDKPVISDNRIWYLNHIPQRCRPPIIDRFVGGGIIKDSRALILRDSPHIIRGNIEIAPSGCLYIEPGCVLKFAPGMGIIVNGTLIARGSIDPGGRITMTKAEGQDLGHPSGNWQNDARLSMGNTTRDGRLDLNFKYKWRAMCTNYNNFTAIDANVTCRHLGFLKGNFTYHSFARNLTDYILWEKPDCKGGENSLFDCPGAVNMQIGRHICDGQEVVGFQCEGLRPGLALDHWRGIDFYNSSTEARYTILGNNRVYMNVSLSFLEYLDISYTGLDTFHGYTSDPEVFYQKAAISASPHVPMINNVTIRYGAYDGLNFTEIVGPIHIANSTISQNRGYGMFIQSSVGRTLVNMTEVDHNWGDGIKFYISNLTIFDFRTKFKPENSMCMQVNTEDVTYPFFQHMDLVQVNGNDLSMVSVGGYCERSYATASNMKITVHFMIMERDPDANGTLIFRDGGELGRRTDFPIFNGSFPESFTTRTNRLFVRFQYSQPTSKICKTFPPCIRFLLEFTSNYDVDEEFRLIMSNVHDNIGYGVNIQDMRSKIRISNETVISNNHFGAGVHIYKGAGEIVINGTRIEKNVDSGINITYSGGYQLINNTELIGNKGYGIITEYMKLNRTRIESRLFVEIVRAKFIENQLIGLRMGNYCRGGEILVNESYFALNYDEAFEYLSCNISTMYKTKLKIAFNKFDNNYRHAIFMRPLLNTDGLITNNTFVNHTLATFRIDNGYDLLISRWYRDFPVSMNMFENVFIENTGRYVVNLRLTQNSAVQNMDCKFNYFQRNEINDSFLYVNPRGRANAVIVLSSTNIRLMRNHIDNPGSIRELSTHLADPSIVINARENYWGTEINKQSDYKKVYMSIFDQDDRYNLAKIEYHPALRTLRLYDNYLSDDVAQYVWEFQRGDTIGGVLENSFIVGRGKTYYVDRDIYVFKDKSLVLEPDSKLKFSPSVGIVVHGLLKADGIKLESPVIFDISDKEEFVPMENRTTSIRLVEGEDEFEGRLEVEINGQWGTVCRDGWIEENSLLVCQQLGLALNRDYPLAKMQRRAPSNTPVLMSWVSCDETDVDFTKCRSVNDDAYTCSHDKDVYIKCFRPTWAGITLAAAYRHDQNQPLQVESQIRHLKLFNAGLLDPDSGILTPAIRIDYNYYQISYLTVQNSMSDGVYVSYNHPYSLNKMEYLTVTDNAGNGVVTKSPRLEVMHSKVDRNLKAGFLYNPYFTEYDVLLIRNMIYPDRRINMFAQPQRILNIDQIMFLICPSGNSIEMKEYIVEIRGSSSSYKLSLQVLDYLPVESSEKVIVYDSPISGITSPNTKRWEIEKDLVDFPIISSASVLTIQLKVNGQLSGRLAFAVICRKLSSCNYDSLAPVLRTAVTNTSFTGNNQGIVTKHYNSPSNRRLELFHRHVLEELYFKDLKVISSVKQAMHMPSVTKFTEDYIPTYEDMTRAERVAVIVYTVFQSIFTSNNYGILAEHNHVDFANNVWQWTIDHVTIQGTQAGGLEIEVPRVNDETERQAHAARVVDSVFKNNLNFAFTISGYYANVNIDRNSFTDNVCLLGLVSLMGMEKNLTMNSNSINNNVGRYMVDMDIFSHSEYYTEIKGKMDLNAITNNRYEGVEPPGAAYSPKTYAVAVRGLQNLSGNRNIFNNPQLGYEYVAGITALSLGNSMDLTLNYWGVTDQSSIRRRIFDFDDWNNYVIADYFPYLTVADPNGLPSTGIREENYLDPNHLGGRVEKSQILMEIGKPYIVKSDLTIMPGITLTIPAGTELQFMPNVGILVLGRLVANGLPFARIKMGPYQPITAGRKKRELIPLEREERDSTATQNIRLRGDGTLFKDAGFLELYNASTRTWNMMCDSQFHEKTAEVVCRELRKETINVKVRFTYLYDYYIYGKPQYFRKEFWYNIYNCRGDETSLNQCITRYNYNLLPCVYAANYTFITCGDRNLEPHLDYWGNIRFATDSFEEKPLESDIGIDRSSMTYLDIEGAGMLHGEKVGAIQTTYTTPVFENVNITKCAENGYDIIAPRQELNLQLQNISGNLGFGVNVLVLNGESSNRRSSFMPSGLNTMPYNVYGLVDACRLEKVIEVKTRVILFYKYGPQMRDCVKIFSSRKTIGFRFLQINLFQEDFSRNLIEIFDGTEVGQRTLIGSIMSNSSNADIQRLYETSSNTMAVHVHASVSYGSYGFIAEVLKLPLSGLTSPNSEYTHRVQNAEIRKNEDGAIQYKNVGETTPNLFIEHCYISENGFPILNLTSPPSIDISLQSTISFRFSHNQVSYNHGGMYIFAHTSTINTALKGNMTNNVFAFGKNGEALNISGHYFQRLMLHQNYIYNYTAGDFRDVIHIKDVVVNLTHNYILRNVGHYIIHTYNNDDSTESQLFSRNGIYNNNATALRETTIKIGLGRPKFINNYLVNTLNDFEMETYPKSMLDDGSIDAKNNWWGSERTAYISGKTYDFSDEDRLVEVNFIPPIIDNRSLVEGDCLPGWVLDKQRCYRYMGGALPYDKAKEFCLLHGAFLAEARDREGFFNYLMRLMVIDPTLIQRVWVMSETGGGRCAAFENSYLVYEQDCSRKYYPFICETDPQVTAPEELTSAIMAMIIGISVGVGGVIIIIIVIVAILMCIKSKRREKERFERTASIRSSLNNLNKINSSLRGTKSNLTALSGAMSRTRLDEFDDRSVDYSDTKHSQSSAVSDDVAESVSSGYAPEPRVVIPTATQQRDYGGRPTAAAAQQQRYIPNRPLAPAQQRDNGRPVHSLRPDRSKPLAKPQNVVKGAEGGRQTLEQDSRKKEDDRRRYTKEEDEESSGSVDKEDFDSDSTFDEEEDDKKEKDIRNRGTKDEKDGRNTMNRANGRLVQNAVTPNKPGAGRYNKDESGDSDSSAQNSNSSRSVSSFTDPIVTLSKNIFPPRSTSKDNITDPKNPKVVHEPLKLLPVPMARPKPAPPMRPRIDEMRQPLVPNNGRASPASSEASSQASQPVSGSAPAQKLSNRLYTNEPGPQQPVYDPVYNSSSHLYKNTGASSQGSNRGPFYDPVYSGTPSDRSRSTDRYEPIEYSPSAAYGVDQAPDTDYMPRPMGSAALNRSLDRLVDPAAKPNNFRRPLVSDIDSYTPSQQSDASFGHRQPQSAASNPRLDESLPPKPGVSSSSDRSYQNIPRGSRDHLNTLPRPPPYSATTSYADSRSRSRDRLDLSGAPSAQQFRGSRENLDENPPPYSPGSNISVRPSGDVLYLNQGSRPKKHESVETEI</sequence>
<feature type="compositionally biased region" description="Basic and acidic residues" evidence="10">
    <location>
        <begin position="2759"/>
        <end position="2773"/>
    </location>
</feature>
<dbReference type="PANTHER" id="PTHR47653:SF1">
    <property type="entry name" value="DELETED IN MALIGNANT BRAIN TUMORS 1 PROTEIN"/>
    <property type="match status" value="1"/>
</dbReference>
<feature type="disulfide bond" evidence="9">
    <location>
        <begin position="1923"/>
        <end position="1933"/>
    </location>
</feature>
<feature type="transmembrane region" description="Helical" evidence="11">
    <location>
        <begin position="2604"/>
        <end position="2633"/>
    </location>
</feature>
<dbReference type="Gene3D" id="2.160.20.10">
    <property type="entry name" value="Single-stranded right-handed beta-helix, Pectin lyase-like"/>
    <property type="match status" value="1"/>
</dbReference>
<feature type="chain" id="PRO_5043763406" description="SRCR domain-containing protein" evidence="12">
    <location>
        <begin position="19"/>
        <end position="3252"/>
    </location>
</feature>
<feature type="compositionally biased region" description="Low complexity" evidence="10">
    <location>
        <begin position="2886"/>
        <end position="2901"/>
    </location>
</feature>
<evidence type="ECO:0000256" key="12">
    <source>
        <dbReference type="SAM" id="SignalP"/>
    </source>
</evidence>
<feature type="compositionally biased region" description="Basic and acidic residues" evidence="10">
    <location>
        <begin position="3186"/>
        <end position="3195"/>
    </location>
</feature>
<dbReference type="InterPro" id="IPR016187">
    <property type="entry name" value="CTDL_fold"/>
</dbReference>
<evidence type="ECO:0000256" key="3">
    <source>
        <dbReference type="ARBA" id="ARBA00022729"/>
    </source>
</evidence>
<name>A0AAV2HNC9_LYMST</name>
<comment type="caution">
    <text evidence="9">Lacks conserved residue(s) required for the propagation of feature annotation.</text>
</comment>
<evidence type="ECO:0000256" key="10">
    <source>
        <dbReference type="SAM" id="MobiDB-lite"/>
    </source>
</evidence>
<evidence type="ECO:0000259" key="13">
    <source>
        <dbReference type="PROSITE" id="PS50287"/>
    </source>
</evidence>
<dbReference type="CDD" id="cd00037">
    <property type="entry name" value="CLECT"/>
    <property type="match status" value="1"/>
</dbReference>
<dbReference type="GO" id="GO:0016020">
    <property type="term" value="C:membrane"/>
    <property type="evidence" value="ECO:0007669"/>
    <property type="project" value="UniProtKB-SubCell"/>
</dbReference>
<organism evidence="14 15">
    <name type="scientific">Lymnaea stagnalis</name>
    <name type="common">Great pond snail</name>
    <name type="synonym">Helix stagnalis</name>
    <dbReference type="NCBI Taxonomy" id="6523"/>
    <lineage>
        <taxon>Eukaryota</taxon>
        <taxon>Metazoa</taxon>
        <taxon>Spiralia</taxon>
        <taxon>Lophotrochozoa</taxon>
        <taxon>Mollusca</taxon>
        <taxon>Gastropoda</taxon>
        <taxon>Heterobranchia</taxon>
        <taxon>Euthyneura</taxon>
        <taxon>Panpulmonata</taxon>
        <taxon>Hygrophila</taxon>
        <taxon>Lymnaeoidea</taxon>
        <taxon>Lymnaeidae</taxon>
        <taxon>Lymnaea</taxon>
    </lineage>
</organism>
<feature type="compositionally biased region" description="Low complexity" evidence="10">
    <location>
        <begin position="2698"/>
        <end position="2713"/>
    </location>
</feature>
<keyword evidence="4" id="KW-0677">Repeat</keyword>
<evidence type="ECO:0000256" key="9">
    <source>
        <dbReference type="PROSITE-ProRule" id="PRU00196"/>
    </source>
</evidence>
<evidence type="ECO:0000256" key="6">
    <source>
        <dbReference type="ARBA" id="ARBA00023136"/>
    </source>
</evidence>
<dbReference type="Gene3D" id="3.10.100.10">
    <property type="entry name" value="Mannose-Binding Protein A, subunit A"/>
    <property type="match status" value="1"/>
</dbReference>
<feature type="compositionally biased region" description="Basic and acidic residues" evidence="10">
    <location>
        <begin position="2919"/>
        <end position="2937"/>
    </location>
</feature>
<dbReference type="FunFam" id="3.10.250.10:FF:000016">
    <property type="entry name" value="Scavenger receptor cysteine-rich protein type 12"/>
    <property type="match status" value="1"/>
</dbReference>